<keyword evidence="3" id="KW-1185">Reference proteome</keyword>
<feature type="region of interest" description="Disordered" evidence="1">
    <location>
        <begin position="217"/>
        <end position="254"/>
    </location>
</feature>
<feature type="region of interest" description="Disordered" evidence="1">
    <location>
        <begin position="279"/>
        <end position="332"/>
    </location>
</feature>
<feature type="region of interest" description="Disordered" evidence="1">
    <location>
        <begin position="618"/>
        <end position="638"/>
    </location>
</feature>
<feature type="region of interest" description="Disordered" evidence="1">
    <location>
        <begin position="32"/>
        <end position="57"/>
    </location>
</feature>
<gene>
    <name evidence="2" type="ORF">EVAR_53731_1</name>
</gene>
<organism evidence="2 3">
    <name type="scientific">Eumeta variegata</name>
    <name type="common">Bagworm moth</name>
    <name type="synonym">Eumeta japonica</name>
    <dbReference type="NCBI Taxonomy" id="151549"/>
    <lineage>
        <taxon>Eukaryota</taxon>
        <taxon>Metazoa</taxon>
        <taxon>Ecdysozoa</taxon>
        <taxon>Arthropoda</taxon>
        <taxon>Hexapoda</taxon>
        <taxon>Insecta</taxon>
        <taxon>Pterygota</taxon>
        <taxon>Neoptera</taxon>
        <taxon>Endopterygota</taxon>
        <taxon>Lepidoptera</taxon>
        <taxon>Glossata</taxon>
        <taxon>Ditrysia</taxon>
        <taxon>Tineoidea</taxon>
        <taxon>Psychidae</taxon>
        <taxon>Oiketicinae</taxon>
        <taxon>Eumeta</taxon>
    </lineage>
</organism>
<proteinExistence type="predicted"/>
<protein>
    <recommendedName>
        <fullName evidence="4">Retrovirus-related Pol polyprotein from type-1 retrotransposable element R1</fullName>
    </recommendedName>
</protein>
<name>A0A4C1Z3Y4_EUMVA</name>
<evidence type="ECO:0008006" key="4">
    <source>
        <dbReference type="Google" id="ProtNLM"/>
    </source>
</evidence>
<dbReference type="AlphaFoldDB" id="A0A4C1Z3Y4"/>
<evidence type="ECO:0000313" key="2">
    <source>
        <dbReference type="EMBL" id="GBP81337.1"/>
    </source>
</evidence>
<evidence type="ECO:0000256" key="1">
    <source>
        <dbReference type="SAM" id="MobiDB-lite"/>
    </source>
</evidence>
<dbReference type="Proteomes" id="UP000299102">
    <property type="component" value="Unassembled WGS sequence"/>
</dbReference>
<reference evidence="2 3" key="1">
    <citation type="journal article" date="2019" name="Commun. Biol.">
        <title>The bagworm genome reveals a unique fibroin gene that provides high tensile strength.</title>
        <authorList>
            <person name="Kono N."/>
            <person name="Nakamura H."/>
            <person name="Ohtoshi R."/>
            <person name="Tomita M."/>
            <person name="Numata K."/>
            <person name="Arakawa K."/>
        </authorList>
    </citation>
    <scope>NUCLEOTIDE SEQUENCE [LARGE SCALE GENOMIC DNA]</scope>
</reference>
<feature type="compositionally biased region" description="Basic and acidic residues" evidence="1">
    <location>
        <begin position="626"/>
        <end position="638"/>
    </location>
</feature>
<evidence type="ECO:0000313" key="3">
    <source>
        <dbReference type="Proteomes" id="UP000299102"/>
    </source>
</evidence>
<comment type="caution">
    <text evidence="2">The sequence shown here is derived from an EMBL/GenBank/DDBJ whole genome shotgun (WGS) entry which is preliminary data.</text>
</comment>
<sequence length="692" mass="78564">MDLATRETNELLLKGKEALESAGNMKRVQSIAAGACNHSTRSRTQPGARRRPKSLDETKSIRDWLGYETEESKETNKDVKKRLLDIETSLREIKMEKSKRIENVSERLNSARDPVVQIDLHEQLQPLQEKMEAMSSAMKTMRDKRAQTPPTPGRNLERELAEAHKKLTNPKPSYAEAAANHQPQPNHTLIVSSKDKTHTGEHVLQIIRELSTQRNQVRKWKGSVKPGTKGDIEMQHERGHGGHPEQNEKQNEEPKCKNCWENGIKTEANHEAFSNKCKKWTQNDSDDSSESPEIQSSDCRVTPAGDRERDIDSLGSGTLCRKPRHPKTNPGTKVIQCTVGRQPVKAAIIVFGDKVEETRTSSHISSERKRLAKSGNRKSDHSWRHKCVEPLVGAREKTGGAKLTEISWTKWASTSSTQEALPPSRPRGDRICSSIVDVTACSPNRYNTNKADWTEFCLQLRNTLQKYGIAEKVERTKRPEDLEANSREYIAAIQEVCEEIFPKIGQRKTKRIPWWTAELSALKRRLAQKRRIRNAAQKKAVIEDYLTAKTIYTEKAEIAQTESWKEYCTTDKESMWDKVYRVIRNKRIEDKPVEGLRLSEDDPPFTMVELKAVLRELNRKTPGPDPDGRYLHSGDRERDGILSNTGSCHSEARKMPSTTSLIMSKGDRKQKAVLLISLDIEGAFDNTHGGQH</sequence>
<accession>A0A4C1Z3Y4</accession>
<dbReference type="EMBL" id="BGZK01001506">
    <property type="protein sequence ID" value="GBP81337.1"/>
    <property type="molecule type" value="Genomic_DNA"/>
</dbReference>
<dbReference type="OrthoDB" id="411871at2759"/>
<feature type="compositionally biased region" description="Basic and acidic residues" evidence="1">
    <location>
        <begin position="228"/>
        <end position="254"/>
    </location>
</feature>